<dbReference type="EMBL" id="CAICTM010001968">
    <property type="protein sequence ID" value="CAB9527280.1"/>
    <property type="molecule type" value="Genomic_DNA"/>
</dbReference>
<feature type="region of interest" description="Disordered" evidence="1">
    <location>
        <begin position="56"/>
        <end position="101"/>
    </location>
</feature>
<evidence type="ECO:0000313" key="3">
    <source>
        <dbReference type="Proteomes" id="UP001153069"/>
    </source>
</evidence>
<gene>
    <name evidence="2" type="ORF">SEMRO_1970_G308520.1</name>
</gene>
<feature type="region of interest" description="Disordered" evidence="1">
    <location>
        <begin position="128"/>
        <end position="162"/>
    </location>
</feature>
<dbReference type="AlphaFoldDB" id="A0A9N8EVT7"/>
<dbReference type="Proteomes" id="UP001153069">
    <property type="component" value="Unassembled WGS sequence"/>
</dbReference>
<comment type="caution">
    <text evidence="2">The sequence shown here is derived from an EMBL/GenBank/DDBJ whole genome shotgun (WGS) entry which is preliminary data.</text>
</comment>
<name>A0A9N8EVT7_9STRA</name>
<reference evidence="2" key="1">
    <citation type="submission" date="2020-06" db="EMBL/GenBank/DDBJ databases">
        <authorList>
            <consortium name="Plant Systems Biology data submission"/>
        </authorList>
    </citation>
    <scope>NUCLEOTIDE SEQUENCE</scope>
    <source>
        <strain evidence="2">D6</strain>
    </source>
</reference>
<sequence>MIPSLRSSMSTRPNLRAQRYAVSFLEDAVGWLSQNNPKLNPLSRKPSERLSSWWAEERPRAHNGTMTEEPLGDQSKRRSSQNKKQIQNANETSQRHGSSTTAFSFAEHGKCGFSQTCQGITTGTAAPAITESDEASRGSKKKPSSSSRLASTGSLDLHSVPARKPTGPGVPWCFSESLLALFCNVNNNGRIDFVNWKLSGIAHSDGNLGRRNKTCNNCSSSQD</sequence>
<feature type="compositionally biased region" description="Polar residues" evidence="1">
    <location>
        <begin position="82"/>
        <end position="101"/>
    </location>
</feature>
<evidence type="ECO:0000313" key="2">
    <source>
        <dbReference type="EMBL" id="CAB9527280.1"/>
    </source>
</evidence>
<protein>
    <submittedName>
        <fullName evidence="2">Uncharacterized protein</fullName>
    </submittedName>
</protein>
<organism evidence="2 3">
    <name type="scientific">Seminavis robusta</name>
    <dbReference type="NCBI Taxonomy" id="568900"/>
    <lineage>
        <taxon>Eukaryota</taxon>
        <taxon>Sar</taxon>
        <taxon>Stramenopiles</taxon>
        <taxon>Ochrophyta</taxon>
        <taxon>Bacillariophyta</taxon>
        <taxon>Bacillariophyceae</taxon>
        <taxon>Bacillariophycidae</taxon>
        <taxon>Naviculales</taxon>
        <taxon>Naviculaceae</taxon>
        <taxon>Seminavis</taxon>
    </lineage>
</organism>
<keyword evidence="3" id="KW-1185">Reference proteome</keyword>
<feature type="compositionally biased region" description="Low complexity" evidence="1">
    <location>
        <begin position="144"/>
        <end position="154"/>
    </location>
</feature>
<proteinExistence type="predicted"/>
<accession>A0A9N8EVT7</accession>
<evidence type="ECO:0000256" key="1">
    <source>
        <dbReference type="SAM" id="MobiDB-lite"/>
    </source>
</evidence>